<dbReference type="SUPFAM" id="SSF81296">
    <property type="entry name" value="E set domains"/>
    <property type="match status" value="1"/>
</dbReference>
<sequence length="300" mass="32639">MSSIQLSFSIRVSSSVKSVHLAGSWDSYSGQLPLTRSSSSSSKSWKGTFNFKNFTLRPSGRYWYYYIIDGYHLSHNPSVENTIEPTTGRALNILDVPKSSKSSPSKSPLPKSPSSKLSSSKSLSKSSSRSSSRSSRGRSKKSSHSSRSSQTPSPDRGVPKGRPLSSSRICAPKPAAPYATKNILDIAAQVVDGSEYTMNSDCEEFYPVDYSTPESRMSYRSDLSSPSSSLSGYSTPDSDISSCSCERYGITRSGDRVKIDCQGTRCGISDSGCSESEAEYSSDEDFDPTYSRRHGMVIHA</sequence>
<comment type="caution">
    <text evidence="2">The sequence shown here is derived from an EMBL/GenBank/DDBJ whole genome shotgun (WGS) entry which is preliminary data.</text>
</comment>
<evidence type="ECO:0000256" key="1">
    <source>
        <dbReference type="SAM" id="MobiDB-lite"/>
    </source>
</evidence>
<evidence type="ECO:0000313" key="3">
    <source>
        <dbReference type="Proteomes" id="UP001583280"/>
    </source>
</evidence>
<feature type="compositionally biased region" description="Basic residues" evidence="1">
    <location>
        <begin position="135"/>
        <end position="144"/>
    </location>
</feature>
<dbReference type="InterPro" id="IPR014756">
    <property type="entry name" value="Ig_E-set"/>
</dbReference>
<dbReference type="Proteomes" id="UP001583280">
    <property type="component" value="Unassembled WGS sequence"/>
</dbReference>
<feature type="region of interest" description="Disordered" evidence="1">
    <location>
        <begin position="95"/>
        <end position="172"/>
    </location>
</feature>
<feature type="compositionally biased region" description="Low complexity" evidence="1">
    <location>
        <begin position="215"/>
        <end position="238"/>
    </location>
</feature>
<keyword evidence="3" id="KW-1185">Reference proteome</keyword>
<protein>
    <recommendedName>
        <fullName evidence="4">GTP-binding protein EsdC</fullName>
    </recommendedName>
</protein>
<evidence type="ECO:0000313" key="2">
    <source>
        <dbReference type="EMBL" id="KAL1900414.1"/>
    </source>
</evidence>
<dbReference type="PANTHER" id="PTHR40625:SF2">
    <property type="entry name" value="GTP-BINDING PROTEIN ESDC"/>
    <property type="match status" value="1"/>
</dbReference>
<dbReference type="EMBL" id="JAWDJO010000012">
    <property type="protein sequence ID" value="KAL1900414.1"/>
    <property type="molecule type" value="Genomic_DNA"/>
</dbReference>
<evidence type="ECO:0008006" key="4">
    <source>
        <dbReference type="Google" id="ProtNLM"/>
    </source>
</evidence>
<dbReference type="InterPro" id="IPR013783">
    <property type="entry name" value="Ig-like_fold"/>
</dbReference>
<gene>
    <name evidence="2" type="ORF">Cpir12675_000880</name>
</gene>
<accession>A0ABR3ZJ35</accession>
<feature type="compositionally biased region" description="Low complexity" evidence="1">
    <location>
        <begin position="97"/>
        <end position="134"/>
    </location>
</feature>
<feature type="compositionally biased region" description="Acidic residues" evidence="1">
    <location>
        <begin position="276"/>
        <end position="287"/>
    </location>
</feature>
<feature type="region of interest" description="Disordered" evidence="1">
    <location>
        <begin position="269"/>
        <end position="289"/>
    </location>
</feature>
<proteinExistence type="predicted"/>
<organism evidence="2 3">
    <name type="scientific">Ceratocystis pirilliformis</name>
    <dbReference type="NCBI Taxonomy" id="259994"/>
    <lineage>
        <taxon>Eukaryota</taxon>
        <taxon>Fungi</taxon>
        <taxon>Dikarya</taxon>
        <taxon>Ascomycota</taxon>
        <taxon>Pezizomycotina</taxon>
        <taxon>Sordariomycetes</taxon>
        <taxon>Hypocreomycetidae</taxon>
        <taxon>Microascales</taxon>
        <taxon>Ceratocystidaceae</taxon>
        <taxon>Ceratocystis</taxon>
    </lineage>
</organism>
<dbReference type="PANTHER" id="PTHR40625">
    <property type="entry name" value="GTP-BINDING PROTEIN ESDC-RELATED"/>
    <property type="match status" value="1"/>
</dbReference>
<reference evidence="2 3" key="1">
    <citation type="journal article" date="2024" name="IMA Fungus">
        <title>IMA Genome - F19 : A genome assembly and annotation guide to empower mycologists, including annotated draft genome sequences of Ceratocystis pirilliformis, Diaporthe australafricana, Fusarium ophioides, Paecilomyces lecythidis, and Sporothrix stenoceras.</title>
        <authorList>
            <person name="Aylward J."/>
            <person name="Wilson A.M."/>
            <person name="Visagie C.M."/>
            <person name="Spraker J."/>
            <person name="Barnes I."/>
            <person name="Buitendag C."/>
            <person name="Ceriani C."/>
            <person name="Del Mar Angel L."/>
            <person name="du Plessis D."/>
            <person name="Fuchs T."/>
            <person name="Gasser K."/>
            <person name="Kramer D."/>
            <person name="Li W."/>
            <person name="Munsamy K."/>
            <person name="Piso A."/>
            <person name="Price J.L."/>
            <person name="Sonnekus B."/>
            <person name="Thomas C."/>
            <person name="van der Nest A."/>
            <person name="van Dijk A."/>
            <person name="van Heerden A."/>
            <person name="van Vuuren N."/>
            <person name="Yilmaz N."/>
            <person name="Duong T.A."/>
            <person name="van der Merwe N.A."/>
            <person name="Wingfield M.J."/>
            <person name="Wingfield B.D."/>
        </authorList>
    </citation>
    <scope>NUCLEOTIDE SEQUENCE [LARGE SCALE GENOMIC DNA]</scope>
    <source>
        <strain evidence="2 3">CMW 12675</strain>
    </source>
</reference>
<dbReference type="Gene3D" id="2.60.40.10">
    <property type="entry name" value="Immunoglobulins"/>
    <property type="match status" value="1"/>
</dbReference>
<feature type="region of interest" description="Disordered" evidence="1">
    <location>
        <begin position="213"/>
        <end position="241"/>
    </location>
</feature>
<name>A0ABR3ZJ35_9PEZI</name>